<protein>
    <submittedName>
        <fullName evidence="2">Glycosyl transferase</fullName>
    </submittedName>
</protein>
<dbReference type="InterPro" id="IPR029044">
    <property type="entry name" value="Nucleotide-diphossugar_trans"/>
</dbReference>
<keyword evidence="2" id="KW-0808">Transferase</keyword>
<dbReference type="HOGENOM" id="CLU_025996_0_0_9"/>
<evidence type="ECO:0000313" key="2">
    <source>
        <dbReference type="EMBL" id="AGA70300.1"/>
    </source>
</evidence>
<dbReference type="STRING" id="871963.Desdi_2888"/>
<proteinExistence type="predicted"/>
<dbReference type="PANTHER" id="PTHR22916">
    <property type="entry name" value="GLYCOSYLTRANSFERASE"/>
    <property type="match status" value="1"/>
</dbReference>
<dbReference type="Gene3D" id="3.90.550.10">
    <property type="entry name" value="Spore Coat Polysaccharide Biosynthesis Protein SpsA, Chain A"/>
    <property type="match status" value="1"/>
</dbReference>
<evidence type="ECO:0000259" key="1">
    <source>
        <dbReference type="Pfam" id="PF00535"/>
    </source>
</evidence>
<accession>L0FB96</accession>
<dbReference type="GO" id="GO:0016758">
    <property type="term" value="F:hexosyltransferase activity"/>
    <property type="evidence" value="ECO:0007669"/>
    <property type="project" value="UniProtKB-ARBA"/>
</dbReference>
<dbReference type="RefSeq" id="WP_015263261.1">
    <property type="nucleotide sequence ID" value="NC_019903.1"/>
</dbReference>
<evidence type="ECO:0000313" key="3">
    <source>
        <dbReference type="Proteomes" id="UP000010797"/>
    </source>
</evidence>
<dbReference type="PANTHER" id="PTHR22916:SF3">
    <property type="entry name" value="UDP-GLCNAC:BETAGAL BETA-1,3-N-ACETYLGLUCOSAMINYLTRANSFERASE-LIKE PROTEIN 1"/>
    <property type="match status" value="1"/>
</dbReference>
<reference evidence="3" key="1">
    <citation type="submission" date="2012-02" db="EMBL/GenBank/DDBJ databases">
        <title>Complete sequence of Desulfitobacterium dichloroeliminans LMG P-21439.</title>
        <authorList>
            <person name="Lucas S."/>
            <person name="Han J."/>
            <person name="Lapidus A."/>
            <person name="Cheng J.-F."/>
            <person name="Goodwin L."/>
            <person name="Pitluck S."/>
            <person name="Peters L."/>
            <person name="Ovchinnikova G."/>
            <person name="Teshima H."/>
            <person name="Detter J.C."/>
            <person name="Han C."/>
            <person name="Tapia R."/>
            <person name="Land M."/>
            <person name="Hauser L."/>
            <person name="Kyrpides N."/>
            <person name="Ivanova N."/>
            <person name="Pagani I."/>
            <person name="Kruse T."/>
            <person name="de Vos W.M."/>
            <person name="Boon N."/>
            <person name="Smidt H."/>
            <person name="Woyke T."/>
        </authorList>
    </citation>
    <scope>NUCLEOTIDE SEQUENCE [LARGE SCALE GENOMIC DNA]</scope>
    <source>
        <strain evidence="3">LMG P-21439 / DCA1</strain>
    </source>
</reference>
<dbReference type="EMBL" id="CP003344">
    <property type="protein sequence ID" value="AGA70300.1"/>
    <property type="molecule type" value="Genomic_DNA"/>
</dbReference>
<dbReference type="AlphaFoldDB" id="L0FB96"/>
<dbReference type="Pfam" id="PF00535">
    <property type="entry name" value="Glycos_transf_2"/>
    <property type="match status" value="1"/>
</dbReference>
<dbReference type="InterPro" id="IPR001173">
    <property type="entry name" value="Glyco_trans_2-like"/>
</dbReference>
<dbReference type="Proteomes" id="UP000010797">
    <property type="component" value="Chromosome"/>
</dbReference>
<dbReference type="InterPro" id="IPR029063">
    <property type="entry name" value="SAM-dependent_MTases_sf"/>
</dbReference>
<feature type="domain" description="Glycosyltransferase 2-like" evidence="1">
    <location>
        <begin position="7"/>
        <end position="128"/>
    </location>
</feature>
<dbReference type="KEGG" id="ddl:Desdi_2888"/>
<dbReference type="Gene3D" id="3.40.50.720">
    <property type="entry name" value="NAD(P)-binding Rossmann-like Domain"/>
    <property type="match status" value="1"/>
</dbReference>
<gene>
    <name evidence="2" type="ordered locus">Desdi_2888</name>
</gene>
<dbReference type="SUPFAM" id="SSF53448">
    <property type="entry name" value="Nucleotide-diphospho-sugar transferases"/>
    <property type="match status" value="1"/>
</dbReference>
<name>L0FB96_DESDL</name>
<organism evidence="2 3">
    <name type="scientific">Desulfitobacterium dichloroeliminans (strain LMG P-21439 / DCA1)</name>
    <dbReference type="NCBI Taxonomy" id="871963"/>
    <lineage>
        <taxon>Bacteria</taxon>
        <taxon>Bacillati</taxon>
        <taxon>Bacillota</taxon>
        <taxon>Clostridia</taxon>
        <taxon>Eubacteriales</taxon>
        <taxon>Desulfitobacteriaceae</taxon>
        <taxon>Desulfitobacterium</taxon>
    </lineage>
</organism>
<keyword evidence="3" id="KW-1185">Reference proteome</keyword>
<dbReference type="SUPFAM" id="SSF53335">
    <property type="entry name" value="S-adenosyl-L-methionine-dependent methyltransferases"/>
    <property type="match status" value="1"/>
</dbReference>
<sequence length="407" mass="46455">MTMPMISIIIPVYNGSNYLRDAIDSAIAQTYSNKEIIVVNDGSKDYGHTEAICLTYADKIRYFHKENSGVASALNLGIANMRGEYFTWLAHDDFFYEYALEKQLLALQNCDDKTRIVHGNYDLLNVSSGSVSSVRQEHAYTIDQLTNSVFPIVIGTLHANALLIHKSHFDRVGLFDEKLPLTQDYDLMFRMFRGQQTIFLPEVLLCSRLHMQSGKVTNNRFALSCAELYYTFFKKLSQQEIQMMFPSLRAFYHRVACIMKNRADIPEISDVMKCMSELPKEEYNQKQEFLINRLWEFSGGCNRKICIFGAGFHGKILKYELDARTIPAECFCDNNPDKHKTMTAGLSCVPLSVLEADKQNWLVIIAVDAYAEIEEQLVTAEFPYVITKQCIDNLLLACPPQILGIDE</sequence>
<dbReference type="eggNOG" id="COG1216">
    <property type="taxonomic scope" value="Bacteria"/>
</dbReference>